<organism evidence="1 2">
    <name type="scientific">Vibrio harveyi</name>
    <name type="common">Beneckea harveyi</name>
    <dbReference type="NCBI Taxonomy" id="669"/>
    <lineage>
        <taxon>Bacteria</taxon>
        <taxon>Pseudomonadati</taxon>
        <taxon>Pseudomonadota</taxon>
        <taxon>Gammaproteobacteria</taxon>
        <taxon>Vibrionales</taxon>
        <taxon>Vibrionaceae</taxon>
        <taxon>Vibrio</taxon>
    </lineage>
</organism>
<gene>
    <name evidence="1" type="ORF">VCHENC02_5977A</name>
</gene>
<reference evidence="1 2" key="1">
    <citation type="submission" date="2012-10" db="EMBL/GenBank/DDBJ databases">
        <title>Genome sequence of Vibrio Cholerae HENC-02.</title>
        <authorList>
            <person name="Eppinger M."/>
            <person name="Hasan N.A."/>
            <person name="Sengamalay N."/>
            <person name="Hine E."/>
            <person name="Su Q."/>
            <person name="Daugherty S.C."/>
            <person name="Young S."/>
            <person name="Sadzewicz L."/>
            <person name="Tallon L."/>
            <person name="Cebula T.A."/>
            <person name="Ravel J."/>
            <person name="Colwell R.R."/>
        </authorList>
    </citation>
    <scope>NUCLEOTIDE SEQUENCE [LARGE SCALE GENOMIC DNA]</scope>
    <source>
        <strain evidence="1 2">HENC-02</strain>
    </source>
</reference>
<dbReference type="Proteomes" id="UP000008367">
    <property type="component" value="Unassembled WGS sequence"/>
</dbReference>
<feature type="non-terminal residue" evidence="1">
    <location>
        <position position="18"/>
    </location>
</feature>
<evidence type="ECO:0000313" key="2">
    <source>
        <dbReference type="Proteomes" id="UP000008367"/>
    </source>
</evidence>
<evidence type="ECO:0000313" key="1">
    <source>
        <dbReference type="EMBL" id="EKM28097.1"/>
    </source>
</evidence>
<dbReference type="EMBL" id="AJSR01002686">
    <property type="protein sequence ID" value="EKM28097.1"/>
    <property type="molecule type" value="Genomic_DNA"/>
</dbReference>
<sequence>MQPSISNTLSGLFGDVVI</sequence>
<accession>A0A454CNY2</accession>
<comment type="caution">
    <text evidence="1">The sequence shown here is derived from an EMBL/GenBank/DDBJ whole genome shotgun (WGS) entry which is preliminary data.</text>
</comment>
<name>A0A454CNY2_VIBHA</name>
<proteinExistence type="predicted"/>
<protein>
    <submittedName>
        <fullName evidence="1">Uncharacterized protein</fullName>
    </submittedName>
</protein>
<dbReference type="AlphaFoldDB" id="A0A454CNY2"/>